<keyword evidence="4" id="KW-0949">S-adenosyl-L-methionine</keyword>
<feature type="domain" description="DUF7059" evidence="6">
    <location>
        <begin position="22"/>
        <end position="108"/>
    </location>
</feature>
<dbReference type="RefSeq" id="WP_146318582.1">
    <property type="nucleotide sequence ID" value="NZ_CP042305.1"/>
</dbReference>
<organism evidence="8 9">
    <name type="scientific">Humibacter ginsenosidimutans</name>
    <dbReference type="NCBI Taxonomy" id="2599293"/>
    <lineage>
        <taxon>Bacteria</taxon>
        <taxon>Bacillati</taxon>
        <taxon>Actinomycetota</taxon>
        <taxon>Actinomycetes</taxon>
        <taxon>Micrococcales</taxon>
        <taxon>Microbacteriaceae</taxon>
        <taxon>Humibacter</taxon>
    </lineage>
</organism>
<dbReference type="AlphaFoldDB" id="A0A5B8M075"/>
<keyword evidence="3 8" id="KW-0808">Transferase</keyword>
<name>A0A5B8M075_9MICO</name>
<evidence type="ECO:0000256" key="2">
    <source>
        <dbReference type="ARBA" id="ARBA00022603"/>
    </source>
</evidence>
<evidence type="ECO:0000256" key="4">
    <source>
        <dbReference type="ARBA" id="ARBA00022691"/>
    </source>
</evidence>
<dbReference type="GO" id="GO:0008170">
    <property type="term" value="F:N-methyltransferase activity"/>
    <property type="evidence" value="ECO:0007669"/>
    <property type="project" value="UniProtKB-ARBA"/>
</dbReference>
<dbReference type="Gene3D" id="3.40.50.150">
    <property type="entry name" value="Vaccinia Virus protein VP39"/>
    <property type="match status" value="1"/>
</dbReference>
<dbReference type="Pfam" id="PF23186">
    <property type="entry name" value="DUF7059"/>
    <property type="match status" value="1"/>
</dbReference>
<sequence length="532" mass="56486">MPADVPETDPDLTSRLRGDLGAATFTVAALDALWGEEASAALFRGQRVAARRAAASGVDDGDPLAVLATVFVLGLPVSARAMASALPSLGTEGAVELGLIAVEGQASKADAVRPLIDLRPYAFADEAGAGQWWIASDLGELALGRALREDHVLGVGGASNTLSSIMIRDRVDTALDLGTGCGIQALHAARHADRVVATDISERALRFGRFNALLNGVPNIEFRLGSLFEPVQGERFDHIVSNPPFVITPRVAGVPEYEYRDGGLTGDKIVEAVMRGVREHLNPGGVAQFLGNWEYHGEDEAFDRVRAWLGDEHEPGALDAWIVERELQDAPQYAETWIRDGGTRPGTPEFERLTDAWLDDFAARDVRYVGFGYVTLRKPADGAVTLRRFESVESSGTHEGGLGTHLARGLRLGEWLASVDDEQLGLITLLTAPDVTEERHYWPGADDPTVLALVQGGGFGRRVAIDTGLAGLVGACDGDLPVGVIVGALADLLDVDAAELSADVLPRVRELAFVGMLEPAGLGPRGSAHDAP</sequence>
<keyword evidence="9" id="KW-1185">Reference proteome</keyword>
<feature type="domain" description="Methyltransferase small" evidence="5">
    <location>
        <begin position="158"/>
        <end position="247"/>
    </location>
</feature>
<feature type="domain" description="DUF7782" evidence="7">
    <location>
        <begin position="414"/>
        <end position="519"/>
    </location>
</feature>
<evidence type="ECO:0000313" key="8">
    <source>
        <dbReference type="EMBL" id="QDZ14057.1"/>
    </source>
</evidence>
<evidence type="ECO:0000259" key="6">
    <source>
        <dbReference type="Pfam" id="PF23186"/>
    </source>
</evidence>
<evidence type="ECO:0000259" key="7">
    <source>
        <dbReference type="Pfam" id="PF25004"/>
    </source>
</evidence>
<dbReference type="OrthoDB" id="129465at2"/>
<dbReference type="PROSITE" id="PS00092">
    <property type="entry name" value="N6_MTASE"/>
    <property type="match status" value="1"/>
</dbReference>
<comment type="similarity">
    <text evidence="1">Belongs to the eukaryotic/archaeal PrmC-related family.</text>
</comment>
<dbReference type="InterPro" id="IPR056684">
    <property type="entry name" value="DUF7782"/>
</dbReference>
<dbReference type="SUPFAM" id="SSF53335">
    <property type="entry name" value="S-adenosyl-L-methionine-dependent methyltransferases"/>
    <property type="match status" value="1"/>
</dbReference>
<dbReference type="InterPro" id="IPR029063">
    <property type="entry name" value="SAM-dependent_MTases_sf"/>
</dbReference>
<dbReference type="KEGG" id="huw:FPZ11_04045"/>
<dbReference type="Proteomes" id="UP000320216">
    <property type="component" value="Chromosome"/>
</dbReference>
<dbReference type="GO" id="GO:0008757">
    <property type="term" value="F:S-adenosylmethionine-dependent methyltransferase activity"/>
    <property type="evidence" value="ECO:0007669"/>
    <property type="project" value="TreeGrafter"/>
</dbReference>
<evidence type="ECO:0000313" key="9">
    <source>
        <dbReference type="Proteomes" id="UP000320216"/>
    </source>
</evidence>
<reference evidence="8 9" key="1">
    <citation type="submission" date="2019-07" db="EMBL/GenBank/DDBJ databases">
        <title>Full genome sequence of Humibacter sp. WJ7-1.</title>
        <authorList>
            <person name="Im W.-T."/>
        </authorList>
    </citation>
    <scope>NUCLEOTIDE SEQUENCE [LARGE SCALE GENOMIC DNA]</scope>
    <source>
        <strain evidence="8 9">WJ7-1</strain>
    </source>
</reference>
<dbReference type="GO" id="GO:0035657">
    <property type="term" value="C:eRF1 methyltransferase complex"/>
    <property type="evidence" value="ECO:0007669"/>
    <property type="project" value="TreeGrafter"/>
</dbReference>
<dbReference type="Pfam" id="PF25004">
    <property type="entry name" value="DUF7782"/>
    <property type="match status" value="1"/>
</dbReference>
<evidence type="ECO:0000256" key="1">
    <source>
        <dbReference type="ARBA" id="ARBA00006149"/>
    </source>
</evidence>
<accession>A0A5B8M075</accession>
<dbReference type="PANTHER" id="PTHR45875">
    <property type="entry name" value="METHYLTRANSFERASE N6AMT1"/>
    <property type="match status" value="1"/>
</dbReference>
<dbReference type="InterPro" id="IPR007848">
    <property type="entry name" value="Small_mtfrase_dom"/>
</dbReference>
<keyword evidence="2 8" id="KW-0489">Methyltransferase</keyword>
<dbReference type="GO" id="GO:0003676">
    <property type="term" value="F:nucleic acid binding"/>
    <property type="evidence" value="ECO:0007669"/>
    <property type="project" value="InterPro"/>
</dbReference>
<dbReference type="CDD" id="cd02440">
    <property type="entry name" value="AdoMet_MTases"/>
    <property type="match status" value="1"/>
</dbReference>
<protein>
    <submittedName>
        <fullName evidence="8">Methyltransferase</fullName>
    </submittedName>
</protein>
<evidence type="ECO:0000256" key="3">
    <source>
        <dbReference type="ARBA" id="ARBA00022679"/>
    </source>
</evidence>
<dbReference type="GO" id="GO:0008276">
    <property type="term" value="F:protein methyltransferase activity"/>
    <property type="evidence" value="ECO:0007669"/>
    <property type="project" value="TreeGrafter"/>
</dbReference>
<evidence type="ECO:0000259" key="5">
    <source>
        <dbReference type="Pfam" id="PF05175"/>
    </source>
</evidence>
<gene>
    <name evidence="8" type="ORF">FPZ11_04045</name>
</gene>
<dbReference type="GO" id="GO:0032259">
    <property type="term" value="P:methylation"/>
    <property type="evidence" value="ECO:0007669"/>
    <property type="project" value="UniProtKB-KW"/>
</dbReference>
<proteinExistence type="inferred from homology"/>
<dbReference type="Pfam" id="PF05175">
    <property type="entry name" value="MTS"/>
    <property type="match status" value="1"/>
</dbReference>
<dbReference type="EMBL" id="CP042305">
    <property type="protein sequence ID" value="QDZ14057.1"/>
    <property type="molecule type" value="Genomic_DNA"/>
</dbReference>
<dbReference type="InterPro" id="IPR052190">
    <property type="entry name" value="Euk-Arch_PrmC-MTase"/>
</dbReference>
<dbReference type="PANTHER" id="PTHR45875:SF1">
    <property type="entry name" value="METHYLTRANSFERASE N6AMT1"/>
    <property type="match status" value="1"/>
</dbReference>
<dbReference type="InterPro" id="IPR002052">
    <property type="entry name" value="DNA_methylase_N6_adenine_CS"/>
</dbReference>
<dbReference type="InterPro" id="IPR055487">
    <property type="entry name" value="DUF7059"/>
</dbReference>